<reference evidence="3" key="2">
    <citation type="submission" date="2015-01" db="EMBL/GenBank/DDBJ databases">
        <title>Evolutionary Origins and Diversification of the Mycorrhizal Mutualists.</title>
        <authorList>
            <consortium name="DOE Joint Genome Institute"/>
            <consortium name="Mycorrhizal Genomics Consortium"/>
            <person name="Kohler A."/>
            <person name="Kuo A."/>
            <person name="Nagy L.G."/>
            <person name="Floudas D."/>
            <person name="Copeland A."/>
            <person name="Barry K.W."/>
            <person name="Cichocki N."/>
            <person name="Veneault-Fourrey C."/>
            <person name="LaButti K."/>
            <person name="Lindquist E.A."/>
            <person name="Lipzen A."/>
            <person name="Lundell T."/>
            <person name="Morin E."/>
            <person name="Murat C."/>
            <person name="Riley R."/>
            <person name="Ohm R."/>
            <person name="Sun H."/>
            <person name="Tunlid A."/>
            <person name="Henrissat B."/>
            <person name="Grigoriev I.V."/>
            <person name="Hibbett D.S."/>
            <person name="Martin F."/>
        </authorList>
    </citation>
    <scope>NUCLEOTIDE SEQUENCE [LARGE SCALE GENOMIC DNA]</scope>
    <source>
        <strain evidence="3">Ve08.2h10</strain>
    </source>
</reference>
<dbReference type="OrthoDB" id="2678913at2759"/>
<feature type="compositionally biased region" description="Polar residues" evidence="1">
    <location>
        <begin position="87"/>
        <end position="101"/>
    </location>
</feature>
<feature type="non-terminal residue" evidence="2">
    <location>
        <position position="120"/>
    </location>
</feature>
<sequence length="120" mass="13477">IKEAPCEPYTVNMLIIIQSHLDLTSPLHAAVFVCLTTAFYAMAHIGELTTKTVLLFNPLHHVKPSDVQVERDRQGNVVTNFHLPRSKSAQNGKDINWARQDSLSDPHEVFDNHLKVNSPP</sequence>
<organism evidence="2 3">
    <name type="scientific">Paxillus rubicundulus Ve08.2h10</name>
    <dbReference type="NCBI Taxonomy" id="930991"/>
    <lineage>
        <taxon>Eukaryota</taxon>
        <taxon>Fungi</taxon>
        <taxon>Dikarya</taxon>
        <taxon>Basidiomycota</taxon>
        <taxon>Agaricomycotina</taxon>
        <taxon>Agaricomycetes</taxon>
        <taxon>Agaricomycetidae</taxon>
        <taxon>Boletales</taxon>
        <taxon>Paxilineae</taxon>
        <taxon>Paxillaceae</taxon>
        <taxon>Paxillus</taxon>
    </lineage>
</organism>
<protein>
    <submittedName>
        <fullName evidence="2">Uncharacterized protein</fullName>
    </submittedName>
</protein>
<evidence type="ECO:0000256" key="1">
    <source>
        <dbReference type="SAM" id="MobiDB-lite"/>
    </source>
</evidence>
<dbReference type="STRING" id="930991.A0A0D0E2Z2"/>
<dbReference type="AlphaFoldDB" id="A0A0D0E2Z2"/>
<evidence type="ECO:0000313" key="3">
    <source>
        <dbReference type="Proteomes" id="UP000054538"/>
    </source>
</evidence>
<feature type="non-terminal residue" evidence="2">
    <location>
        <position position="1"/>
    </location>
</feature>
<reference evidence="2 3" key="1">
    <citation type="submission" date="2014-04" db="EMBL/GenBank/DDBJ databases">
        <authorList>
            <consortium name="DOE Joint Genome Institute"/>
            <person name="Kuo A."/>
            <person name="Kohler A."/>
            <person name="Jargeat P."/>
            <person name="Nagy L.G."/>
            <person name="Floudas D."/>
            <person name="Copeland A."/>
            <person name="Barry K.W."/>
            <person name="Cichocki N."/>
            <person name="Veneault-Fourrey C."/>
            <person name="LaButti K."/>
            <person name="Lindquist E.A."/>
            <person name="Lipzen A."/>
            <person name="Lundell T."/>
            <person name="Morin E."/>
            <person name="Murat C."/>
            <person name="Sun H."/>
            <person name="Tunlid A."/>
            <person name="Henrissat B."/>
            <person name="Grigoriev I.V."/>
            <person name="Hibbett D.S."/>
            <person name="Martin F."/>
            <person name="Nordberg H.P."/>
            <person name="Cantor M.N."/>
            <person name="Hua S.X."/>
        </authorList>
    </citation>
    <scope>NUCLEOTIDE SEQUENCE [LARGE SCALE GENOMIC DNA]</scope>
    <source>
        <strain evidence="2 3">Ve08.2h10</strain>
    </source>
</reference>
<dbReference type="HOGENOM" id="CLU_137505_0_0_1"/>
<dbReference type="InParanoid" id="A0A0D0E2Z2"/>
<name>A0A0D0E2Z2_9AGAM</name>
<gene>
    <name evidence="2" type="ORF">PAXRUDRAFT_55325</name>
</gene>
<feature type="compositionally biased region" description="Basic and acidic residues" evidence="1">
    <location>
        <begin position="102"/>
        <end position="114"/>
    </location>
</feature>
<proteinExistence type="predicted"/>
<accession>A0A0D0E2Z2</accession>
<keyword evidence="3" id="KW-1185">Reference proteome</keyword>
<dbReference type="Proteomes" id="UP000054538">
    <property type="component" value="Unassembled WGS sequence"/>
</dbReference>
<evidence type="ECO:0000313" key="2">
    <source>
        <dbReference type="EMBL" id="KIK98421.1"/>
    </source>
</evidence>
<feature type="region of interest" description="Disordered" evidence="1">
    <location>
        <begin position="86"/>
        <end position="120"/>
    </location>
</feature>
<dbReference type="EMBL" id="KN824893">
    <property type="protein sequence ID" value="KIK98421.1"/>
    <property type="molecule type" value="Genomic_DNA"/>
</dbReference>